<keyword evidence="1" id="KW-0812">Transmembrane</keyword>
<keyword evidence="1" id="KW-0472">Membrane</keyword>
<dbReference type="Proteomes" id="UP000183404">
    <property type="component" value="Unassembled WGS sequence"/>
</dbReference>
<dbReference type="EMBL" id="FNBS01000069">
    <property type="protein sequence ID" value="SDG38361.1"/>
    <property type="molecule type" value="Genomic_DNA"/>
</dbReference>
<proteinExistence type="predicted"/>
<evidence type="ECO:0000313" key="3">
    <source>
        <dbReference type="Proteomes" id="UP000183404"/>
    </source>
</evidence>
<keyword evidence="1" id="KW-1133">Transmembrane helix</keyword>
<organism evidence="2 3">
    <name type="scientific">Thermoanaerobacter thermohydrosulfuricus</name>
    <name type="common">Clostridium thermohydrosulfuricum</name>
    <dbReference type="NCBI Taxonomy" id="1516"/>
    <lineage>
        <taxon>Bacteria</taxon>
        <taxon>Bacillati</taxon>
        <taxon>Bacillota</taxon>
        <taxon>Clostridia</taxon>
        <taxon>Thermoanaerobacterales</taxon>
        <taxon>Thermoanaerobacteraceae</taxon>
        <taxon>Thermoanaerobacter</taxon>
    </lineage>
</organism>
<sequence>MMFLAFILSMVLLDLNVNERLNNILFVTSLVILVIAFIIDFNYGIHNPIDVFHS</sequence>
<evidence type="ECO:0000256" key="1">
    <source>
        <dbReference type="SAM" id="Phobius"/>
    </source>
</evidence>
<dbReference type="RefSeq" id="WP_167353651.1">
    <property type="nucleotide sequence ID" value="NZ_FNBS01000069.1"/>
</dbReference>
<evidence type="ECO:0000313" key="2">
    <source>
        <dbReference type="EMBL" id="SDG38361.1"/>
    </source>
</evidence>
<accession>A0A1G7TT21</accession>
<name>A0A1G7TT21_THETY</name>
<protein>
    <submittedName>
        <fullName evidence="2">Uncharacterized protein</fullName>
    </submittedName>
</protein>
<gene>
    <name evidence="2" type="ORF">SAMN04244560_02259</name>
</gene>
<feature type="transmembrane region" description="Helical" evidence="1">
    <location>
        <begin position="23"/>
        <end position="45"/>
    </location>
</feature>
<dbReference type="AlphaFoldDB" id="A0A1G7TT21"/>
<reference evidence="2 3" key="1">
    <citation type="submission" date="2016-10" db="EMBL/GenBank/DDBJ databases">
        <authorList>
            <person name="de Groot N.N."/>
        </authorList>
    </citation>
    <scope>NUCLEOTIDE SEQUENCE [LARGE SCALE GENOMIC DNA]</scope>
    <source>
        <strain evidence="2 3">DSM 569</strain>
    </source>
</reference>